<proteinExistence type="predicted"/>
<evidence type="ECO:0000313" key="1">
    <source>
        <dbReference type="EMBL" id="SVD45949.1"/>
    </source>
</evidence>
<dbReference type="EMBL" id="UINC01152013">
    <property type="protein sequence ID" value="SVD45949.1"/>
    <property type="molecule type" value="Genomic_DNA"/>
</dbReference>
<accession>A0A382VHH6</accession>
<protein>
    <submittedName>
        <fullName evidence="1">Uncharacterized protein</fullName>
    </submittedName>
</protein>
<dbReference type="AlphaFoldDB" id="A0A382VHH6"/>
<name>A0A382VHH6_9ZZZZ</name>
<reference evidence="1" key="1">
    <citation type="submission" date="2018-05" db="EMBL/GenBank/DDBJ databases">
        <authorList>
            <person name="Lanie J.A."/>
            <person name="Ng W.-L."/>
            <person name="Kazmierczak K.M."/>
            <person name="Andrzejewski T.M."/>
            <person name="Davidsen T.M."/>
            <person name="Wayne K.J."/>
            <person name="Tettelin H."/>
            <person name="Glass J.I."/>
            <person name="Rusch D."/>
            <person name="Podicherti R."/>
            <person name="Tsui H.-C.T."/>
            <person name="Winkler M.E."/>
        </authorList>
    </citation>
    <scope>NUCLEOTIDE SEQUENCE</scope>
</reference>
<organism evidence="1">
    <name type="scientific">marine metagenome</name>
    <dbReference type="NCBI Taxonomy" id="408172"/>
    <lineage>
        <taxon>unclassified sequences</taxon>
        <taxon>metagenomes</taxon>
        <taxon>ecological metagenomes</taxon>
    </lineage>
</organism>
<sequence>MVENVLEVVDDLQDQVHSIDEPDLYVEPQTPLEEYQQEIRECREWKEEHPEMWQTIFKDELDVETYAFCILPTETREKLVN</sequence>
<gene>
    <name evidence="1" type="ORF">METZ01_LOCUS398803</name>
</gene>